<feature type="transmembrane region" description="Helical" evidence="6">
    <location>
        <begin position="61"/>
        <end position="83"/>
    </location>
</feature>
<keyword evidence="5 6" id="KW-0472">Membrane</keyword>
<dbReference type="GO" id="GO:0006631">
    <property type="term" value="P:fatty acid metabolic process"/>
    <property type="evidence" value="ECO:0007669"/>
    <property type="project" value="UniProtKB-UniPathway"/>
</dbReference>
<keyword evidence="4 6" id="KW-1133">Transmembrane helix</keyword>
<dbReference type="GO" id="GO:0016491">
    <property type="term" value="F:oxidoreductase activity"/>
    <property type="evidence" value="ECO:0007669"/>
    <property type="project" value="TreeGrafter"/>
</dbReference>
<evidence type="ECO:0000256" key="6">
    <source>
        <dbReference type="SAM" id="Phobius"/>
    </source>
</evidence>
<dbReference type="UniPathway" id="UPA00199"/>
<feature type="domain" description="Lipid desaturase" evidence="7">
    <location>
        <begin position="73"/>
        <end position="100"/>
    </location>
</feature>
<dbReference type="InterPro" id="IPR019547">
    <property type="entry name" value="Lipid_desat"/>
</dbReference>
<dbReference type="Proteomes" id="UP000011014">
    <property type="component" value="Unassembled WGS sequence"/>
</dbReference>
<evidence type="ECO:0000256" key="3">
    <source>
        <dbReference type="ARBA" id="ARBA00022692"/>
    </source>
</evidence>
<evidence type="ECO:0000256" key="5">
    <source>
        <dbReference type="ARBA" id="ARBA00023136"/>
    </source>
</evidence>
<comment type="similarity">
    <text evidence="2">Belongs to the fatty acid desaturase CarF family.</text>
</comment>
<dbReference type="PANTHER" id="PTHR48177:SF1">
    <property type="entry name" value="PLASMANYLETHANOLAMINE DESATURASE 1"/>
    <property type="match status" value="1"/>
</dbReference>
<evidence type="ECO:0000313" key="8">
    <source>
        <dbReference type="EMBL" id="CBY43035.1"/>
    </source>
</evidence>
<name>E4Z5Q7_OIKDI</name>
<dbReference type="Pfam" id="PF10520">
    <property type="entry name" value="Lipid_desat"/>
    <property type="match status" value="1"/>
</dbReference>
<gene>
    <name evidence="8" type="ORF">GSOID_T00026782001</name>
</gene>
<dbReference type="AlphaFoldDB" id="E4Z5Q7"/>
<sequence length="101" mass="11392">MREIEPEKLNVIQRKKHLKELYTPAKRRQEVIGLGLAYALIGLQAYFTLTTLGEKSWDAYFVFQNFLAVVAGILIADFFSGLVHWAADTYFSVDTPVIGPA</sequence>
<dbReference type="EMBL" id="FN657766">
    <property type="protein sequence ID" value="CBY43035.1"/>
    <property type="molecule type" value="Genomic_DNA"/>
</dbReference>
<evidence type="ECO:0000256" key="2">
    <source>
        <dbReference type="ARBA" id="ARBA00007620"/>
    </source>
</evidence>
<dbReference type="PANTHER" id="PTHR48177">
    <property type="entry name" value="TRANSMEMBRANE PROTEIN 189"/>
    <property type="match status" value="1"/>
</dbReference>
<proteinExistence type="inferred from homology"/>
<dbReference type="InterPro" id="IPR052601">
    <property type="entry name" value="Plasmalogen_desaturase"/>
</dbReference>
<feature type="transmembrane region" description="Helical" evidence="6">
    <location>
        <begin position="31"/>
        <end position="49"/>
    </location>
</feature>
<comment type="subcellular location">
    <subcellularLocation>
        <location evidence="1">Membrane</location>
        <topology evidence="1">Multi-pass membrane protein</topology>
    </subcellularLocation>
</comment>
<dbReference type="GO" id="GO:0016020">
    <property type="term" value="C:membrane"/>
    <property type="evidence" value="ECO:0007669"/>
    <property type="project" value="UniProtKB-SubCell"/>
</dbReference>
<evidence type="ECO:0000256" key="1">
    <source>
        <dbReference type="ARBA" id="ARBA00004141"/>
    </source>
</evidence>
<organism evidence="8">
    <name type="scientific">Oikopleura dioica</name>
    <name type="common">Tunicate</name>
    <dbReference type="NCBI Taxonomy" id="34765"/>
    <lineage>
        <taxon>Eukaryota</taxon>
        <taxon>Metazoa</taxon>
        <taxon>Chordata</taxon>
        <taxon>Tunicata</taxon>
        <taxon>Appendicularia</taxon>
        <taxon>Copelata</taxon>
        <taxon>Oikopleuridae</taxon>
        <taxon>Oikopleura</taxon>
    </lineage>
</organism>
<evidence type="ECO:0000259" key="7">
    <source>
        <dbReference type="Pfam" id="PF10520"/>
    </source>
</evidence>
<accession>E4Z5Q7</accession>
<reference evidence="8" key="1">
    <citation type="journal article" date="2010" name="Science">
        <title>Plasticity of animal genome architecture unmasked by rapid evolution of a pelagic tunicate.</title>
        <authorList>
            <person name="Denoeud F."/>
            <person name="Henriet S."/>
            <person name="Mungpakdee S."/>
            <person name="Aury J.M."/>
            <person name="Da Silva C."/>
            <person name="Brinkmann H."/>
            <person name="Mikhaleva J."/>
            <person name="Olsen L.C."/>
            <person name="Jubin C."/>
            <person name="Canestro C."/>
            <person name="Bouquet J.M."/>
            <person name="Danks G."/>
            <person name="Poulain J."/>
            <person name="Campsteijn C."/>
            <person name="Adamski M."/>
            <person name="Cross I."/>
            <person name="Yadetie F."/>
            <person name="Muffato M."/>
            <person name="Louis A."/>
            <person name="Butcher S."/>
            <person name="Tsagkogeorga G."/>
            <person name="Konrad A."/>
            <person name="Singh S."/>
            <person name="Jensen M.F."/>
            <person name="Cong E.H."/>
            <person name="Eikeseth-Otteraa H."/>
            <person name="Noel B."/>
            <person name="Anthouard V."/>
            <person name="Porcel B.M."/>
            <person name="Kachouri-Lafond R."/>
            <person name="Nishino A."/>
            <person name="Ugolini M."/>
            <person name="Chourrout P."/>
            <person name="Nishida H."/>
            <person name="Aasland R."/>
            <person name="Huzurbazar S."/>
            <person name="Westhof E."/>
            <person name="Delsuc F."/>
            <person name="Lehrach H."/>
            <person name="Reinhardt R."/>
            <person name="Weissenbach J."/>
            <person name="Roy S.W."/>
            <person name="Artiguenave F."/>
            <person name="Postlethwait J.H."/>
            <person name="Manak J.R."/>
            <person name="Thompson E.M."/>
            <person name="Jaillon O."/>
            <person name="Du Pasquier L."/>
            <person name="Boudinot P."/>
            <person name="Liberles D.A."/>
            <person name="Volff J.N."/>
            <person name="Philippe H."/>
            <person name="Lenhard B."/>
            <person name="Roest Crollius H."/>
            <person name="Wincker P."/>
            <person name="Chourrout D."/>
        </authorList>
    </citation>
    <scope>NUCLEOTIDE SEQUENCE [LARGE SCALE GENOMIC DNA]</scope>
</reference>
<evidence type="ECO:0000256" key="4">
    <source>
        <dbReference type="ARBA" id="ARBA00022989"/>
    </source>
</evidence>
<protein>
    <recommendedName>
        <fullName evidence="7">Lipid desaturase domain-containing protein</fullName>
    </recommendedName>
</protein>
<keyword evidence="3 6" id="KW-0812">Transmembrane</keyword>